<evidence type="ECO:0000313" key="4">
    <source>
        <dbReference type="EMBL" id="MBD8038250.1"/>
    </source>
</evidence>
<evidence type="ECO:0008006" key="6">
    <source>
        <dbReference type="Google" id="ProtNLM"/>
    </source>
</evidence>
<sequence length="201" mass="23065">MNKTKLDEKGLTLVELLAVVILTGIVSILVFSITTKALENTRIISQETMLRDEADIIVSKFIKEMYSTKQEHIIRYKEEVIIDPISNKKSYKYSYLEVIENESKCQRDENGDYKIEGECKLKDIGFKTVNGVTKIQIFNEQYTVSNSSIKVLAESKINGTPNETSVYEIVLKLKFTHVRGNKETERIMSFKNEIQPIVNSK</sequence>
<dbReference type="PROSITE" id="PS00409">
    <property type="entry name" value="PROKAR_NTER_METHYL"/>
    <property type="match status" value="1"/>
</dbReference>
<dbReference type="Proteomes" id="UP000619101">
    <property type="component" value="Unassembled WGS sequence"/>
</dbReference>
<organism evidence="4 5">
    <name type="scientific">Solibacillus faecavium</name>
    <dbReference type="NCBI Taxonomy" id="2762221"/>
    <lineage>
        <taxon>Bacteria</taxon>
        <taxon>Bacillati</taxon>
        <taxon>Bacillota</taxon>
        <taxon>Bacilli</taxon>
        <taxon>Bacillales</taxon>
        <taxon>Caryophanaceae</taxon>
        <taxon>Solibacillus</taxon>
    </lineage>
</organism>
<feature type="transmembrane region" description="Helical" evidence="3">
    <location>
        <begin position="12"/>
        <end position="33"/>
    </location>
</feature>
<keyword evidence="3" id="KW-1133">Transmembrane helix</keyword>
<proteinExistence type="predicted"/>
<evidence type="ECO:0000313" key="5">
    <source>
        <dbReference type="Proteomes" id="UP000619101"/>
    </source>
</evidence>
<protein>
    <recommendedName>
        <fullName evidence="6">Prepilin-type N-terminal cleavage/methylation domain-containing protein</fullName>
    </recommendedName>
</protein>
<evidence type="ECO:0000256" key="1">
    <source>
        <dbReference type="ARBA" id="ARBA00004241"/>
    </source>
</evidence>
<comment type="subcellular location">
    <subcellularLocation>
        <location evidence="1">Cell surface</location>
    </subcellularLocation>
</comment>
<accession>A0ABR8Y212</accession>
<keyword evidence="3" id="KW-0812">Transmembrane</keyword>
<keyword evidence="2" id="KW-0178">Competence</keyword>
<evidence type="ECO:0000256" key="2">
    <source>
        <dbReference type="ARBA" id="ARBA00023287"/>
    </source>
</evidence>
<dbReference type="InterPro" id="IPR012902">
    <property type="entry name" value="N_methyl_site"/>
</dbReference>
<reference evidence="4 5" key="1">
    <citation type="submission" date="2020-08" db="EMBL/GenBank/DDBJ databases">
        <title>A Genomic Blueprint of the Chicken Gut Microbiome.</title>
        <authorList>
            <person name="Gilroy R."/>
            <person name="Ravi A."/>
            <person name="Getino M."/>
            <person name="Pursley I."/>
            <person name="Horton D.L."/>
            <person name="Alikhan N.-F."/>
            <person name="Baker D."/>
            <person name="Gharbi K."/>
            <person name="Hall N."/>
            <person name="Watson M."/>
            <person name="Adriaenssens E.M."/>
            <person name="Foster-Nyarko E."/>
            <person name="Jarju S."/>
            <person name="Secka A."/>
            <person name="Antonio M."/>
            <person name="Oren A."/>
            <person name="Chaudhuri R."/>
            <person name="La Ragione R.M."/>
            <person name="Hildebrand F."/>
            <person name="Pallen M.J."/>
        </authorList>
    </citation>
    <scope>NUCLEOTIDE SEQUENCE [LARGE SCALE GENOMIC DNA]</scope>
    <source>
        <strain evidence="4 5">A46</strain>
    </source>
</reference>
<gene>
    <name evidence="4" type="ORF">H9635_15965</name>
</gene>
<dbReference type="EMBL" id="JACSPZ010000009">
    <property type="protein sequence ID" value="MBD8038250.1"/>
    <property type="molecule type" value="Genomic_DNA"/>
</dbReference>
<evidence type="ECO:0000256" key="3">
    <source>
        <dbReference type="SAM" id="Phobius"/>
    </source>
</evidence>
<keyword evidence="5" id="KW-1185">Reference proteome</keyword>
<comment type="caution">
    <text evidence="4">The sequence shown here is derived from an EMBL/GenBank/DDBJ whole genome shotgun (WGS) entry which is preliminary data.</text>
</comment>
<keyword evidence="3" id="KW-0472">Membrane</keyword>
<name>A0ABR8Y212_9BACL</name>